<feature type="region of interest" description="Disordered" evidence="1">
    <location>
        <begin position="57"/>
        <end position="148"/>
    </location>
</feature>
<gene>
    <name evidence="2" type="ORF">BDW59DRAFT_164373</name>
</gene>
<comment type="caution">
    <text evidence="2">The sequence shown here is derived from an EMBL/GenBank/DDBJ whole genome shotgun (WGS) entry which is preliminary data.</text>
</comment>
<dbReference type="Proteomes" id="UP001610335">
    <property type="component" value="Unassembled WGS sequence"/>
</dbReference>
<reference evidence="2 3" key="1">
    <citation type="submission" date="2024-07" db="EMBL/GenBank/DDBJ databases">
        <title>Section-level genome sequencing and comparative genomics of Aspergillus sections Usti and Cavernicolus.</title>
        <authorList>
            <consortium name="Lawrence Berkeley National Laboratory"/>
            <person name="Nybo J.L."/>
            <person name="Vesth T.C."/>
            <person name="Theobald S."/>
            <person name="Frisvad J.C."/>
            <person name="Larsen T.O."/>
            <person name="Kjaerboelling I."/>
            <person name="Rothschild-Mancinelli K."/>
            <person name="Lyhne E.K."/>
            <person name="Kogle M.E."/>
            <person name="Barry K."/>
            <person name="Clum A."/>
            <person name="Na H."/>
            <person name="Ledsgaard L."/>
            <person name="Lin J."/>
            <person name="Lipzen A."/>
            <person name="Kuo A."/>
            <person name="Riley R."/>
            <person name="Mondo S."/>
            <person name="LaButti K."/>
            <person name="Haridas S."/>
            <person name="Pangalinan J."/>
            <person name="Salamov A.A."/>
            <person name="Simmons B.A."/>
            <person name="Magnuson J.K."/>
            <person name="Chen J."/>
            <person name="Drula E."/>
            <person name="Henrissat B."/>
            <person name="Wiebenga A."/>
            <person name="Lubbers R.J."/>
            <person name="Gomes A.C."/>
            <person name="Makela M.R."/>
            <person name="Stajich J."/>
            <person name="Grigoriev I.V."/>
            <person name="Mortensen U.H."/>
            <person name="De vries R.P."/>
            <person name="Baker S.E."/>
            <person name="Andersen M.R."/>
        </authorList>
    </citation>
    <scope>NUCLEOTIDE SEQUENCE [LARGE SCALE GENOMIC DNA]</scope>
    <source>
        <strain evidence="2 3">CBS 600.67</strain>
    </source>
</reference>
<proteinExistence type="predicted"/>
<evidence type="ECO:0000313" key="2">
    <source>
        <dbReference type="EMBL" id="KAL2820969.1"/>
    </source>
</evidence>
<dbReference type="EMBL" id="JBFXLS010000066">
    <property type="protein sequence ID" value="KAL2820969.1"/>
    <property type="molecule type" value="Genomic_DNA"/>
</dbReference>
<evidence type="ECO:0000256" key="1">
    <source>
        <dbReference type="SAM" id="MobiDB-lite"/>
    </source>
</evidence>
<organism evidence="2 3">
    <name type="scientific">Aspergillus cavernicola</name>
    <dbReference type="NCBI Taxonomy" id="176166"/>
    <lineage>
        <taxon>Eukaryota</taxon>
        <taxon>Fungi</taxon>
        <taxon>Dikarya</taxon>
        <taxon>Ascomycota</taxon>
        <taxon>Pezizomycotina</taxon>
        <taxon>Eurotiomycetes</taxon>
        <taxon>Eurotiomycetidae</taxon>
        <taxon>Eurotiales</taxon>
        <taxon>Aspergillaceae</taxon>
        <taxon>Aspergillus</taxon>
        <taxon>Aspergillus subgen. Nidulantes</taxon>
    </lineage>
</organism>
<name>A0ABR4HZP8_9EURO</name>
<protein>
    <submittedName>
        <fullName evidence="2">Uncharacterized protein</fullName>
    </submittedName>
</protein>
<accession>A0ABR4HZP8</accession>
<feature type="compositionally biased region" description="Low complexity" evidence="1">
    <location>
        <begin position="78"/>
        <end position="97"/>
    </location>
</feature>
<keyword evidence="3" id="KW-1185">Reference proteome</keyword>
<sequence>MAILAPWIDWLGPVLNVGVPVTFSTLVGPVILYVQAMCVRELVDLDLDLDLDISKEHKKTDQAKMPQPSKIDRKTVDQQNIQNISQSASTGTSTDTGPGSGKATEFVSSHPQEAFERTMDAKGNPIPDAWSFTDGGKKKGHSGADDEADMFEAVMDDFDGL</sequence>
<evidence type="ECO:0000313" key="3">
    <source>
        <dbReference type="Proteomes" id="UP001610335"/>
    </source>
</evidence>